<dbReference type="EMBL" id="HBUE01120986">
    <property type="protein sequence ID" value="CAG6492500.1"/>
    <property type="molecule type" value="Transcribed_RNA"/>
</dbReference>
<name>A0A8D8CEP7_CULPI</name>
<protein>
    <submittedName>
        <fullName evidence="2">(northern house mosquito) hypothetical protein</fullName>
    </submittedName>
</protein>
<reference evidence="2" key="1">
    <citation type="submission" date="2021-05" db="EMBL/GenBank/DDBJ databases">
        <authorList>
            <person name="Alioto T."/>
            <person name="Alioto T."/>
            <person name="Gomez Garrido J."/>
        </authorList>
    </citation>
    <scope>NUCLEOTIDE SEQUENCE</scope>
</reference>
<feature type="region of interest" description="Disordered" evidence="1">
    <location>
        <begin position="217"/>
        <end position="248"/>
    </location>
</feature>
<evidence type="ECO:0000256" key="1">
    <source>
        <dbReference type="SAM" id="MobiDB-lite"/>
    </source>
</evidence>
<proteinExistence type="predicted"/>
<organism evidence="2">
    <name type="scientific">Culex pipiens</name>
    <name type="common">House mosquito</name>
    <dbReference type="NCBI Taxonomy" id="7175"/>
    <lineage>
        <taxon>Eukaryota</taxon>
        <taxon>Metazoa</taxon>
        <taxon>Ecdysozoa</taxon>
        <taxon>Arthropoda</taxon>
        <taxon>Hexapoda</taxon>
        <taxon>Insecta</taxon>
        <taxon>Pterygota</taxon>
        <taxon>Neoptera</taxon>
        <taxon>Endopterygota</taxon>
        <taxon>Diptera</taxon>
        <taxon>Nematocera</taxon>
        <taxon>Culicoidea</taxon>
        <taxon>Culicidae</taxon>
        <taxon>Culicinae</taxon>
        <taxon>Culicini</taxon>
        <taxon>Culex</taxon>
        <taxon>Culex</taxon>
    </lineage>
</organism>
<dbReference type="AlphaFoldDB" id="A0A8D8CEP7"/>
<evidence type="ECO:0000313" key="2">
    <source>
        <dbReference type="EMBL" id="CAG6492500.1"/>
    </source>
</evidence>
<accession>A0A8D8CEP7</accession>
<sequence length="337" mass="39310">MQLMHRSFIEENIEPLQRIYYIWTVNFFVRAWRNWIGLNRKRGLTYDQYVTTNAYNCVELNAHALIAFIRDCRDRNVPEQCLVTFLSSQPCEKLFGQLRTMASTNQTVVNFTIKELRAKLKRLQMKTCIMHKYNGEINFPSLDKFNNAHPTQVLPNDIEITNEVSKAELTARQMLQSLGLSDGEIDFTDSLNLRSNNRPNQPTEFEFVNADSHNDEFSDLEEEEHDDDDPEIVGKSTQTQSSESADDEFDFSDTLEFVQVQQEFDERLEEPIYAIEDLFDTSEELTLKSTSAGDKHVFKIRDSTGHVKHIKKSTFLWMVAPGRQILSVDRNQRFRQK</sequence>
<feature type="compositionally biased region" description="Acidic residues" evidence="1">
    <location>
        <begin position="217"/>
        <end position="231"/>
    </location>
</feature>
<dbReference type="EMBL" id="HBUE01120987">
    <property type="protein sequence ID" value="CAG6492502.1"/>
    <property type="molecule type" value="Transcribed_RNA"/>
</dbReference>